<dbReference type="EMBL" id="EF085963">
    <property type="protein sequence ID" value="ABK25259.1"/>
    <property type="molecule type" value="mRNA"/>
</dbReference>
<dbReference type="PANTHER" id="PTHR33401:SF13">
    <property type="entry name" value="EXPRESSED PROTEIN"/>
    <property type="match status" value="1"/>
</dbReference>
<reference evidence="2" key="1">
    <citation type="journal article" date="2008" name="BMC Genomics">
        <title>A conifer genomics resource of 200,000 spruce (Picea spp.) ESTs and 6,464 high-quality, sequence-finished full-length cDNAs for Sitka spruce (Picea sitchensis).</title>
        <authorList>
            <person name="Ralph S.G."/>
            <person name="Chun H.J."/>
            <person name="Kolosova N."/>
            <person name="Cooper D."/>
            <person name="Oddy C."/>
            <person name="Ritland C.E."/>
            <person name="Kirkpatrick R."/>
            <person name="Moore R."/>
            <person name="Barber S."/>
            <person name="Holt R.A."/>
            <person name="Jones S.J."/>
            <person name="Marra M.A."/>
            <person name="Douglas C.J."/>
            <person name="Ritland K."/>
            <person name="Bohlmann J."/>
        </authorList>
    </citation>
    <scope>NUCLEOTIDE SEQUENCE</scope>
    <source>
        <tissue evidence="2">Green portion of the leader tissue</tissue>
    </source>
</reference>
<evidence type="ECO:0000313" key="2">
    <source>
        <dbReference type="EMBL" id="ABK25259.1"/>
    </source>
</evidence>
<dbReference type="AlphaFoldDB" id="A9NX98"/>
<feature type="region of interest" description="Disordered" evidence="1">
    <location>
        <begin position="63"/>
        <end position="149"/>
    </location>
</feature>
<organism evidence="2">
    <name type="scientific">Picea sitchensis</name>
    <name type="common">Sitka spruce</name>
    <name type="synonym">Pinus sitchensis</name>
    <dbReference type="NCBI Taxonomy" id="3332"/>
    <lineage>
        <taxon>Eukaryota</taxon>
        <taxon>Viridiplantae</taxon>
        <taxon>Streptophyta</taxon>
        <taxon>Embryophyta</taxon>
        <taxon>Tracheophyta</taxon>
        <taxon>Spermatophyta</taxon>
        <taxon>Pinopsida</taxon>
        <taxon>Pinidae</taxon>
        <taxon>Conifers I</taxon>
        <taxon>Pinales</taxon>
        <taxon>Pinaceae</taxon>
        <taxon>Picea</taxon>
    </lineage>
</organism>
<accession>A9NX98</accession>
<proteinExistence type="evidence at transcript level"/>
<protein>
    <submittedName>
        <fullName evidence="2">Uncharacterized protein</fullName>
    </submittedName>
</protein>
<sequence>MEKSPKGCAPHICYCYCCRPTGSEVSSSSFSATNKVEAVHPSNWQGCDGHVPSVGGDNTLVKEEGGVPLKSNLKKPSPGSIKETTADKHTSPSRSPVTENCEHGETNTNSKRKVQWTDAHGQELTQVKEFERSDSGWSDDEYIRESNESCQCVIQ</sequence>
<dbReference type="PANTHER" id="PTHR33401">
    <property type="entry name" value="LIGHT-HARVESTING COMPLEX-LIKE PROTEIN OHP2, CHLOROPLASTIC"/>
    <property type="match status" value="1"/>
</dbReference>
<dbReference type="OMA" id="CAPHICY"/>
<name>A9NX98_PICSI</name>
<evidence type="ECO:0000256" key="1">
    <source>
        <dbReference type="SAM" id="MobiDB-lite"/>
    </source>
</evidence>